<evidence type="ECO:0000256" key="1">
    <source>
        <dbReference type="ARBA" id="ARBA00023125"/>
    </source>
</evidence>
<keyword evidence="1 2" id="KW-0238">DNA-binding</keyword>
<dbReference type="AlphaFoldDB" id="A0A1I1QQA8"/>
<dbReference type="EMBL" id="FOMG01000026">
    <property type="protein sequence ID" value="SFD24215.1"/>
    <property type="molecule type" value="Genomic_DNA"/>
</dbReference>
<dbReference type="PROSITE" id="PS50977">
    <property type="entry name" value="HTH_TETR_2"/>
    <property type="match status" value="1"/>
</dbReference>
<dbReference type="PANTHER" id="PTHR43479">
    <property type="entry name" value="ACREF/ENVCD OPERON REPRESSOR-RELATED"/>
    <property type="match status" value="1"/>
</dbReference>
<evidence type="ECO:0000313" key="4">
    <source>
        <dbReference type="EMBL" id="SFD24215.1"/>
    </source>
</evidence>
<dbReference type="Pfam" id="PF00440">
    <property type="entry name" value="TetR_N"/>
    <property type="match status" value="1"/>
</dbReference>
<keyword evidence="5" id="KW-1185">Reference proteome</keyword>
<dbReference type="PRINTS" id="PR00455">
    <property type="entry name" value="HTHTETR"/>
</dbReference>
<accession>A0A1I1QQA8</accession>
<name>A0A1I1QQA8_9CLOT</name>
<evidence type="ECO:0000313" key="5">
    <source>
        <dbReference type="Proteomes" id="UP000199263"/>
    </source>
</evidence>
<dbReference type="InterPro" id="IPR001647">
    <property type="entry name" value="HTH_TetR"/>
</dbReference>
<sequence>MSRIIENPKQLILTRAKEILYNEGYEKFSMRTLSKKCDIALGTIYNYYPTKKELIIEMMTDYWKEHFYVLEDIVNSDDTLYIKLNEIFNKLSIFIKTFKEIWLKPEFYENPDYIKNSLEKENIYMEKLVNMIENILLKEVRNNKINLKLDSYETAKFILMNCITMVQMPIFKYSSFEMFLRELL</sequence>
<dbReference type="Gene3D" id="1.10.357.10">
    <property type="entry name" value="Tetracycline Repressor, domain 2"/>
    <property type="match status" value="1"/>
</dbReference>
<dbReference type="OrthoDB" id="9812993at2"/>
<dbReference type="RefSeq" id="WP_090093317.1">
    <property type="nucleotide sequence ID" value="NZ_FOMG01000026.1"/>
</dbReference>
<organism evidence="4 5">
    <name type="scientific">Clostridium uliginosum</name>
    <dbReference type="NCBI Taxonomy" id="119641"/>
    <lineage>
        <taxon>Bacteria</taxon>
        <taxon>Bacillati</taxon>
        <taxon>Bacillota</taxon>
        <taxon>Clostridia</taxon>
        <taxon>Eubacteriales</taxon>
        <taxon>Clostridiaceae</taxon>
        <taxon>Clostridium</taxon>
    </lineage>
</organism>
<dbReference type="PANTHER" id="PTHR43479:SF11">
    <property type="entry name" value="ACREF_ENVCD OPERON REPRESSOR-RELATED"/>
    <property type="match status" value="1"/>
</dbReference>
<reference evidence="4 5" key="1">
    <citation type="submission" date="2016-10" db="EMBL/GenBank/DDBJ databases">
        <authorList>
            <person name="de Groot N.N."/>
        </authorList>
    </citation>
    <scope>NUCLEOTIDE SEQUENCE [LARGE SCALE GENOMIC DNA]</scope>
    <source>
        <strain evidence="4 5">DSM 12992</strain>
    </source>
</reference>
<dbReference type="InterPro" id="IPR009057">
    <property type="entry name" value="Homeodomain-like_sf"/>
</dbReference>
<dbReference type="InterPro" id="IPR050624">
    <property type="entry name" value="HTH-type_Tx_Regulator"/>
</dbReference>
<feature type="DNA-binding region" description="H-T-H motif" evidence="2">
    <location>
        <begin position="29"/>
        <end position="48"/>
    </location>
</feature>
<protein>
    <submittedName>
        <fullName evidence="4">Regulatory protein, tetR family</fullName>
    </submittedName>
</protein>
<proteinExistence type="predicted"/>
<evidence type="ECO:0000256" key="2">
    <source>
        <dbReference type="PROSITE-ProRule" id="PRU00335"/>
    </source>
</evidence>
<dbReference type="STRING" id="119641.SAMN05421842_12642"/>
<dbReference type="Proteomes" id="UP000199263">
    <property type="component" value="Unassembled WGS sequence"/>
</dbReference>
<evidence type="ECO:0000259" key="3">
    <source>
        <dbReference type="PROSITE" id="PS50977"/>
    </source>
</evidence>
<dbReference type="SUPFAM" id="SSF46689">
    <property type="entry name" value="Homeodomain-like"/>
    <property type="match status" value="1"/>
</dbReference>
<gene>
    <name evidence="4" type="ORF">SAMN05421842_12642</name>
</gene>
<dbReference type="GO" id="GO:0003677">
    <property type="term" value="F:DNA binding"/>
    <property type="evidence" value="ECO:0007669"/>
    <property type="project" value="UniProtKB-UniRule"/>
</dbReference>
<feature type="domain" description="HTH tetR-type" evidence="3">
    <location>
        <begin position="6"/>
        <end position="66"/>
    </location>
</feature>